<feature type="domain" description="Transposase IS4-like" evidence="5">
    <location>
        <begin position="115"/>
        <end position="365"/>
    </location>
</feature>
<name>A0AAF0P441_LACLL</name>
<dbReference type="InterPro" id="IPR047952">
    <property type="entry name" value="Transpos_IS4"/>
</dbReference>
<proteinExistence type="inferred from homology"/>
<evidence type="ECO:0000313" key="6">
    <source>
        <dbReference type="EMBL" id="WMD27409.1"/>
    </source>
</evidence>
<dbReference type="EMBL" id="CP130278">
    <property type="protein sequence ID" value="WMD27409.1"/>
    <property type="molecule type" value="Genomic_DNA"/>
</dbReference>
<dbReference type="GO" id="GO:0006313">
    <property type="term" value="P:DNA transposition"/>
    <property type="evidence" value="ECO:0007669"/>
    <property type="project" value="InterPro"/>
</dbReference>
<evidence type="ECO:0000256" key="4">
    <source>
        <dbReference type="ARBA" id="ARBA00023172"/>
    </source>
</evidence>
<evidence type="ECO:0000256" key="3">
    <source>
        <dbReference type="ARBA" id="ARBA00023125"/>
    </source>
</evidence>
<keyword evidence="2" id="KW-0815">Transposition</keyword>
<evidence type="ECO:0000256" key="2">
    <source>
        <dbReference type="ARBA" id="ARBA00022578"/>
    </source>
</evidence>
<accession>A0AAF0P441</accession>
<keyword evidence="3" id="KW-0238">DNA-binding</keyword>
<dbReference type="InterPro" id="IPR012337">
    <property type="entry name" value="RNaseH-like_sf"/>
</dbReference>
<dbReference type="GO" id="GO:0003677">
    <property type="term" value="F:DNA binding"/>
    <property type="evidence" value="ECO:0007669"/>
    <property type="project" value="UniProtKB-KW"/>
</dbReference>
<gene>
    <name evidence="6" type="ORF">LLUC06_03350</name>
</gene>
<keyword evidence="4" id="KW-0233">DNA recombination</keyword>
<keyword evidence="6" id="KW-0614">Plasmid</keyword>
<dbReference type="Pfam" id="PF01609">
    <property type="entry name" value="DDE_Tnp_1"/>
    <property type="match status" value="1"/>
</dbReference>
<reference evidence="6" key="1">
    <citation type="submission" date="2023-07" db="EMBL/GenBank/DDBJ databases">
        <title>Lactococcal genome sequencing project.</title>
        <authorList>
            <person name="McDonnell B."/>
        </authorList>
    </citation>
    <scope>NUCLEOTIDE SEQUENCE</scope>
    <source>
        <strain evidence="6">UC06</strain>
        <plasmid evidence="6">pUC06A</plasmid>
    </source>
</reference>
<dbReference type="RefSeq" id="WP_311092431.1">
    <property type="nucleotide sequence ID" value="NZ_CP130278.1"/>
</dbReference>
<evidence type="ECO:0000259" key="5">
    <source>
        <dbReference type="Pfam" id="PF01609"/>
    </source>
</evidence>
<dbReference type="PANTHER" id="PTHR33258:SF1">
    <property type="entry name" value="TRANSPOSASE INSL FOR INSERTION SEQUENCE ELEMENT IS186A-RELATED"/>
    <property type="match status" value="1"/>
</dbReference>
<dbReference type="InterPro" id="IPR002559">
    <property type="entry name" value="Transposase_11"/>
</dbReference>
<geneLocation type="plasmid" evidence="6 7">
    <name>pUC06A</name>
</geneLocation>
<evidence type="ECO:0000313" key="7">
    <source>
        <dbReference type="Proteomes" id="UP000192095"/>
    </source>
</evidence>
<dbReference type="AlphaFoldDB" id="A0AAF0P441"/>
<dbReference type="Gene3D" id="3.90.350.10">
    <property type="entry name" value="Transposase Inhibitor Protein From Tn5, Chain A, domain 1"/>
    <property type="match status" value="1"/>
</dbReference>
<dbReference type="GO" id="GO:0004803">
    <property type="term" value="F:transposase activity"/>
    <property type="evidence" value="ECO:0007669"/>
    <property type="project" value="InterPro"/>
</dbReference>
<comment type="similarity">
    <text evidence="1">Belongs to the transposase 11 family.</text>
</comment>
<dbReference type="PANTHER" id="PTHR33258">
    <property type="entry name" value="TRANSPOSASE INSL FOR INSERTION SEQUENCE ELEMENT IS186A-RELATED"/>
    <property type="match status" value="1"/>
</dbReference>
<dbReference type="NCBIfam" id="NF033592">
    <property type="entry name" value="transpos_IS4_1"/>
    <property type="match status" value="1"/>
</dbReference>
<evidence type="ECO:0000256" key="1">
    <source>
        <dbReference type="ARBA" id="ARBA00010075"/>
    </source>
</evidence>
<dbReference type="SUPFAM" id="SSF53098">
    <property type="entry name" value="Ribonuclease H-like"/>
    <property type="match status" value="1"/>
</dbReference>
<organism evidence="6 7">
    <name type="scientific">Lactococcus lactis subsp. lactis</name>
    <name type="common">Streptococcus lactis</name>
    <dbReference type="NCBI Taxonomy" id="1360"/>
    <lineage>
        <taxon>Bacteria</taxon>
        <taxon>Bacillati</taxon>
        <taxon>Bacillota</taxon>
        <taxon>Bacilli</taxon>
        <taxon>Lactobacillales</taxon>
        <taxon>Streptococcaceae</taxon>
        <taxon>Lactococcus</taxon>
    </lineage>
</organism>
<sequence length="448" mass="52425">MLNTTKVPSTLQVSHQIKKNLEDQIHEITNHPEIYAQSPFDFSRNRKLSFETTIKIILSFGGQSLSSELLSHFNFTLKTPTASALVQARSKIKLKAFEQLFYRTIPSAQPNKLYKGYRIFAHDGSDLNIPYNEKESDTHYRVGKFGKHVGSLHLNALYDPLNKHYVAVDFQKIKQLNERKSLCQIVDDFDFTSPTIIIADRGYESFNVYEHIKKSGQKFLIRAKDTKSNGLLNGLDLPSDGTFDKKITLQLTRRQTNKVKKDKHYHFLHKRANFDYLPIRSKETYPISLRVVRIKLNEDTYESLVTNLDPFLFTSEDLKVLYHLRWGIETSFRELKYALGLSHFHSKKLDFIIQEIFARLIMYNFSMTITLAVVLSNRLKHSYQINFTQAFGICRRFFLDQNVNVEQLISRYLLPIRPNRSDQRRLIKKKFPGFLYRIGFCCKVLNKE</sequence>
<protein>
    <submittedName>
        <fullName evidence="6">IS4-like element IS1675 family transposase</fullName>
    </submittedName>
</protein>
<dbReference type="Proteomes" id="UP000192095">
    <property type="component" value="Plasmid pUC06A"/>
</dbReference>